<evidence type="ECO:0000259" key="6">
    <source>
        <dbReference type="Pfam" id="PF13193"/>
    </source>
</evidence>
<feature type="domain" description="AMP-dependent synthetase/ligase" evidence="5">
    <location>
        <begin position="266"/>
        <end position="370"/>
    </location>
</feature>
<dbReference type="PROSITE" id="PS00455">
    <property type="entry name" value="AMP_BINDING"/>
    <property type="match status" value="1"/>
</dbReference>
<dbReference type="InterPro" id="IPR020845">
    <property type="entry name" value="AMP-binding_CS"/>
</dbReference>
<dbReference type="InterPro" id="IPR045851">
    <property type="entry name" value="AMP-bd_C_sf"/>
</dbReference>
<evidence type="ECO:0000256" key="1">
    <source>
        <dbReference type="ARBA" id="ARBA00004275"/>
    </source>
</evidence>
<dbReference type="EMBL" id="JARPUR010000007">
    <property type="protein sequence ID" value="KAK4873384.1"/>
    <property type="molecule type" value="Genomic_DNA"/>
</dbReference>
<dbReference type="InterPro" id="IPR000873">
    <property type="entry name" value="AMP-dep_synth/lig_dom"/>
</dbReference>
<feature type="domain" description="AMP-dependent synthetase/ligase" evidence="5">
    <location>
        <begin position="26"/>
        <end position="255"/>
    </location>
</feature>
<evidence type="ECO:0000256" key="4">
    <source>
        <dbReference type="ARBA" id="ARBA00023140"/>
    </source>
</evidence>
<name>A0AAN7NZ53_9COLE</name>
<evidence type="ECO:0000313" key="8">
    <source>
        <dbReference type="Proteomes" id="UP001353858"/>
    </source>
</evidence>
<proteinExistence type="inferred from homology"/>
<dbReference type="PANTHER" id="PTHR24096:SF149">
    <property type="entry name" value="AMP-BINDING DOMAIN-CONTAINING PROTEIN-RELATED"/>
    <property type="match status" value="1"/>
</dbReference>
<dbReference type="AlphaFoldDB" id="A0AAN7NZ53"/>
<evidence type="ECO:0000256" key="3">
    <source>
        <dbReference type="ARBA" id="ARBA00022598"/>
    </source>
</evidence>
<dbReference type="InterPro" id="IPR042099">
    <property type="entry name" value="ANL_N_sf"/>
</dbReference>
<accession>A0AAN7NZ53</accession>
<keyword evidence="8" id="KW-1185">Reference proteome</keyword>
<dbReference type="Gene3D" id="3.30.300.30">
    <property type="match status" value="1"/>
</dbReference>
<dbReference type="PANTHER" id="PTHR24096">
    <property type="entry name" value="LONG-CHAIN-FATTY-ACID--COA LIGASE"/>
    <property type="match status" value="1"/>
</dbReference>
<dbReference type="GO" id="GO:0016405">
    <property type="term" value="F:CoA-ligase activity"/>
    <property type="evidence" value="ECO:0007669"/>
    <property type="project" value="TreeGrafter"/>
</dbReference>
<comment type="subcellular location">
    <subcellularLocation>
        <location evidence="1">Peroxisome</location>
    </subcellularLocation>
</comment>
<dbReference type="GO" id="GO:0005777">
    <property type="term" value="C:peroxisome"/>
    <property type="evidence" value="ECO:0007669"/>
    <property type="project" value="UniProtKB-SubCell"/>
</dbReference>
<dbReference type="Gene3D" id="3.40.50.12780">
    <property type="entry name" value="N-terminal domain of ligase-like"/>
    <property type="match status" value="2"/>
</dbReference>
<evidence type="ECO:0008006" key="9">
    <source>
        <dbReference type="Google" id="ProtNLM"/>
    </source>
</evidence>
<keyword evidence="3" id="KW-0436">Ligase</keyword>
<comment type="caution">
    <text evidence="7">The sequence shown here is derived from an EMBL/GenBank/DDBJ whole genome shotgun (WGS) entry which is preliminary data.</text>
</comment>
<evidence type="ECO:0000259" key="5">
    <source>
        <dbReference type="Pfam" id="PF00501"/>
    </source>
</evidence>
<evidence type="ECO:0000313" key="7">
    <source>
        <dbReference type="EMBL" id="KAK4873384.1"/>
    </source>
</evidence>
<keyword evidence="4" id="KW-0576">Peroxisome</keyword>
<dbReference type="Pfam" id="PF00501">
    <property type="entry name" value="AMP-binding"/>
    <property type="match status" value="2"/>
</dbReference>
<gene>
    <name evidence="7" type="ORF">RN001_015413</name>
</gene>
<dbReference type="SUPFAM" id="SSF56801">
    <property type="entry name" value="Acetyl-CoA synthetase-like"/>
    <property type="match status" value="1"/>
</dbReference>
<dbReference type="Proteomes" id="UP001353858">
    <property type="component" value="Unassembled WGS sequence"/>
</dbReference>
<organism evidence="7 8">
    <name type="scientific">Aquatica leii</name>
    <dbReference type="NCBI Taxonomy" id="1421715"/>
    <lineage>
        <taxon>Eukaryota</taxon>
        <taxon>Metazoa</taxon>
        <taxon>Ecdysozoa</taxon>
        <taxon>Arthropoda</taxon>
        <taxon>Hexapoda</taxon>
        <taxon>Insecta</taxon>
        <taxon>Pterygota</taxon>
        <taxon>Neoptera</taxon>
        <taxon>Endopterygota</taxon>
        <taxon>Coleoptera</taxon>
        <taxon>Polyphaga</taxon>
        <taxon>Elateriformia</taxon>
        <taxon>Elateroidea</taxon>
        <taxon>Lampyridae</taxon>
        <taxon>Luciolinae</taxon>
        <taxon>Aquatica</taxon>
    </lineage>
</organism>
<comment type="similarity">
    <text evidence="2">Belongs to the ATP-dependent AMP-binding enzyme family.</text>
</comment>
<dbReference type="InterPro" id="IPR025110">
    <property type="entry name" value="AMP-bd_C"/>
</dbReference>
<reference evidence="8" key="1">
    <citation type="submission" date="2023-01" db="EMBL/GenBank/DDBJ databases">
        <title>Key to firefly adult light organ development and bioluminescence: homeobox transcription factors regulate luciferase expression and transportation to peroxisome.</title>
        <authorList>
            <person name="Fu X."/>
        </authorList>
    </citation>
    <scope>NUCLEOTIDE SEQUENCE [LARGE SCALE GENOMIC DNA]</scope>
</reference>
<sequence>MKNVIEVPVLDYNLDPRGAGHFFYNHMDKHKNNIAQVEVKTGNIDTYGDLLKRCVRASVYLKKIGLQPGDFISVCTYNHLNACVPMIAAFFINAIMSALDPTLSLEDMVHLLQQIKPKVVFTTPESVTMIESVIKRIGTDTAVIVFGSTSSHVSFSDALATCTKNEILNFSPTSVRTLDDIGIVYFSSGTTGLAKTLCHTHYSIICQSTNNAESGFNFGLTFGYYSPYWTVYSQCLCTSIIMGTARLLLPKFDKSNPWEPFYHKPKVDVSFVKDIFIAGGVIDSDQVKNLQNLFVDSEIYRLYGQSEVLGYLAHFTPKDKELKALKPDSVGLGIPGVSYKIVDVDSRLALGPHKRGELCVKTKFAMTGYYNMDSSDTWDTDGWLRTGDIGYYDEDNCFYIVDRIKEMFKYQGWHVTPSSIENVLLQHPAVGLAVALGVPHKIDGHHPMGVVVLKHEHSNTTANEILKFADAKLEDRLKLRAGLKIVQTLPLTGSGKIHRRKLKESLGL</sequence>
<dbReference type="Pfam" id="PF13193">
    <property type="entry name" value="AMP-binding_C"/>
    <property type="match status" value="1"/>
</dbReference>
<evidence type="ECO:0000256" key="2">
    <source>
        <dbReference type="ARBA" id="ARBA00006432"/>
    </source>
</evidence>
<feature type="domain" description="AMP-binding enzyme C-terminal" evidence="6">
    <location>
        <begin position="420"/>
        <end position="496"/>
    </location>
</feature>
<protein>
    <recommendedName>
        <fullName evidence="9">Luciferin 4-monooxygenase-like</fullName>
    </recommendedName>
</protein>